<sequence>QSGDIPGSSLGWPGQNDFGPTVPQDPNFRFQQLEQQQQFGSQAGSIFNPGANPIWPLDLRDQGVSGQGPFDQGGVGMAWTGRGSGQQQTGSQPASFRDQQGFGAAVVDPLGSLTLNPNQGNQQVNAQNPNNPSSARTNNNFTFAMTPRADRTGSTSNILRDFFGTFYIFHPNNGENGIRVNITKSGYCRPRISTTEANFCLNLCYSDEQCPRNLKCCPSGCSLTCTEQNVDAALARQRARELAERRAAPGQTQGQNQATSQIGALTGVTDPQCQGVRPCSQHAECPGQELCSSTVCGQICQ</sequence>
<feature type="region of interest" description="Disordered" evidence="1">
    <location>
        <begin position="111"/>
        <end position="138"/>
    </location>
</feature>
<dbReference type="SUPFAM" id="SSF57256">
    <property type="entry name" value="Elafin-like"/>
    <property type="match status" value="1"/>
</dbReference>
<dbReference type="CDD" id="cd00199">
    <property type="entry name" value="WAP"/>
    <property type="match status" value="1"/>
</dbReference>
<comment type="caution">
    <text evidence="3">The sequence shown here is derived from an EMBL/GenBank/DDBJ whole genome shotgun (WGS) entry which is preliminary data.</text>
</comment>
<accession>A0AAE0S6Q3</accession>
<reference evidence="3" key="1">
    <citation type="journal article" date="2021" name="Genome Biol. Evol.">
        <title>A High-Quality Reference Genome for a Parasitic Bivalve with Doubly Uniparental Inheritance (Bivalvia: Unionida).</title>
        <authorList>
            <person name="Smith C.H."/>
        </authorList>
    </citation>
    <scope>NUCLEOTIDE SEQUENCE</scope>
    <source>
        <strain evidence="3">CHS0354</strain>
    </source>
</reference>
<dbReference type="SMART" id="SM00217">
    <property type="entry name" value="WAP"/>
    <property type="match status" value="1"/>
</dbReference>
<proteinExistence type="predicted"/>
<dbReference type="Proteomes" id="UP001195483">
    <property type="component" value="Unassembled WGS sequence"/>
</dbReference>
<dbReference type="AlphaFoldDB" id="A0AAE0S6Q3"/>
<feature type="non-terminal residue" evidence="3">
    <location>
        <position position="1"/>
    </location>
</feature>
<dbReference type="InterPro" id="IPR036645">
    <property type="entry name" value="Elafin-like_sf"/>
</dbReference>
<evidence type="ECO:0000313" key="4">
    <source>
        <dbReference type="Proteomes" id="UP001195483"/>
    </source>
</evidence>
<dbReference type="PROSITE" id="PS51390">
    <property type="entry name" value="WAP"/>
    <property type="match status" value="1"/>
</dbReference>
<dbReference type="Pfam" id="PF00095">
    <property type="entry name" value="WAP"/>
    <property type="match status" value="1"/>
</dbReference>
<name>A0AAE0S6Q3_9BIVA</name>
<dbReference type="EMBL" id="JAEAOA010000861">
    <property type="protein sequence ID" value="KAK3586227.1"/>
    <property type="molecule type" value="Genomic_DNA"/>
</dbReference>
<organism evidence="3 4">
    <name type="scientific">Potamilus streckersoni</name>
    <dbReference type="NCBI Taxonomy" id="2493646"/>
    <lineage>
        <taxon>Eukaryota</taxon>
        <taxon>Metazoa</taxon>
        <taxon>Spiralia</taxon>
        <taxon>Lophotrochozoa</taxon>
        <taxon>Mollusca</taxon>
        <taxon>Bivalvia</taxon>
        <taxon>Autobranchia</taxon>
        <taxon>Heteroconchia</taxon>
        <taxon>Palaeoheterodonta</taxon>
        <taxon>Unionida</taxon>
        <taxon>Unionoidea</taxon>
        <taxon>Unionidae</taxon>
        <taxon>Ambleminae</taxon>
        <taxon>Lampsilini</taxon>
        <taxon>Potamilus</taxon>
    </lineage>
</organism>
<feature type="region of interest" description="Disordered" evidence="1">
    <location>
        <begin position="1"/>
        <end position="26"/>
    </location>
</feature>
<feature type="domain" description="WAP" evidence="2">
    <location>
        <begin position="181"/>
        <end position="230"/>
    </location>
</feature>
<evidence type="ECO:0000256" key="1">
    <source>
        <dbReference type="SAM" id="MobiDB-lite"/>
    </source>
</evidence>
<dbReference type="InterPro" id="IPR008197">
    <property type="entry name" value="WAP_dom"/>
</dbReference>
<feature type="compositionally biased region" description="Low complexity" evidence="1">
    <location>
        <begin position="116"/>
        <end position="132"/>
    </location>
</feature>
<gene>
    <name evidence="3" type="ORF">CHS0354_014048</name>
</gene>
<reference evidence="3" key="3">
    <citation type="submission" date="2023-05" db="EMBL/GenBank/DDBJ databases">
        <authorList>
            <person name="Smith C.H."/>
        </authorList>
    </citation>
    <scope>NUCLEOTIDE SEQUENCE</scope>
    <source>
        <strain evidence="3">CHS0354</strain>
        <tissue evidence="3">Mantle</tissue>
    </source>
</reference>
<protein>
    <recommendedName>
        <fullName evidence="2">WAP domain-containing protein</fullName>
    </recommendedName>
</protein>
<keyword evidence="4" id="KW-1185">Reference proteome</keyword>
<evidence type="ECO:0000259" key="2">
    <source>
        <dbReference type="PROSITE" id="PS51390"/>
    </source>
</evidence>
<evidence type="ECO:0000313" key="3">
    <source>
        <dbReference type="EMBL" id="KAK3586227.1"/>
    </source>
</evidence>
<dbReference type="GO" id="GO:0005576">
    <property type="term" value="C:extracellular region"/>
    <property type="evidence" value="ECO:0007669"/>
    <property type="project" value="InterPro"/>
</dbReference>
<dbReference type="Gene3D" id="4.10.75.10">
    <property type="entry name" value="Elafin-like"/>
    <property type="match status" value="1"/>
</dbReference>
<feature type="region of interest" description="Disordered" evidence="1">
    <location>
        <begin position="63"/>
        <end position="96"/>
    </location>
</feature>
<dbReference type="GO" id="GO:0030414">
    <property type="term" value="F:peptidase inhibitor activity"/>
    <property type="evidence" value="ECO:0007669"/>
    <property type="project" value="InterPro"/>
</dbReference>
<reference evidence="3" key="2">
    <citation type="journal article" date="2021" name="Genome Biol. Evol.">
        <title>Developing a high-quality reference genome for a parasitic bivalve with doubly uniparental inheritance (Bivalvia: Unionida).</title>
        <authorList>
            <person name="Smith C.H."/>
        </authorList>
    </citation>
    <scope>NUCLEOTIDE SEQUENCE</scope>
    <source>
        <strain evidence="3">CHS0354</strain>
        <tissue evidence="3">Mantle</tissue>
    </source>
</reference>